<dbReference type="PROSITE" id="PS51294">
    <property type="entry name" value="HTH_MYB"/>
    <property type="match status" value="2"/>
</dbReference>
<feature type="compositionally biased region" description="Basic and acidic residues" evidence="7">
    <location>
        <begin position="1"/>
        <end position="14"/>
    </location>
</feature>
<evidence type="ECO:0000256" key="7">
    <source>
        <dbReference type="SAM" id="MobiDB-lite"/>
    </source>
</evidence>
<accession>A0A8K0N6J9</accession>
<dbReference type="PANTHER" id="PTHR46621">
    <property type="entry name" value="SNRNA-ACTIVATING PROTEIN COMPLEX SUBUNIT 4"/>
    <property type="match status" value="1"/>
</dbReference>
<gene>
    <name evidence="10" type="ORF">COCNU_08G010220</name>
</gene>
<evidence type="ECO:0000256" key="5">
    <source>
        <dbReference type="ARBA" id="ARBA00023163"/>
    </source>
</evidence>
<evidence type="ECO:0000256" key="1">
    <source>
        <dbReference type="ARBA" id="ARBA00004123"/>
    </source>
</evidence>
<dbReference type="InterPro" id="IPR017930">
    <property type="entry name" value="Myb_dom"/>
</dbReference>
<keyword evidence="3" id="KW-0805">Transcription regulation</keyword>
<dbReference type="Pfam" id="PF13921">
    <property type="entry name" value="Myb_DNA-bind_6"/>
    <property type="match status" value="1"/>
</dbReference>
<feature type="domain" description="HTH myb-type" evidence="9">
    <location>
        <begin position="98"/>
        <end position="153"/>
    </location>
</feature>
<reference evidence="10" key="2">
    <citation type="submission" date="2019-07" db="EMBL/GenBank/DDBJ databases">
        <authorList>
            <person name="Yang Y."/>
            <person name="Bocs S."/>
            <person name="Baudouin L."/>
        </authorList>
    </citation>
    <scope>NUCLEOTIDE SEQUENCE</scope>
    <source>
        <tissue evidence="10">Spear leaf of Hainan Tall coconut</tissue>
    </source>
</reference>
<dbReference type="Gene3D" id="1.10.10.60">
    <property type="entry name" value="Homeodomain-like"/>
    <property type="match status" value="2"/>
</dbReference>
<dbReference type="GO" id="GO:0000978">
    <property type="term" value="F:RNA polymerase II cis-regulatory region sequence-specific DNA binding"/>
    <property type="evidence" value="ECO:0007669"/>
    <property type="project" value="TreeGrafter"/>
</dbReference>
<dbReference type="PANTHER" id="PTHR46621:SF1">
    <property type="entry name" value="SNRNA-ACTIVATING PROTEIN COMPLEX SUBUNIT 4"/>
    <property type="match status" value="1"/>
</dbReference>
<dbReference type="FunFam" id="1.10.10.60:FF:000016">
    <property type="entry name" value="Transcriptional activator Myb isoform A"/>
    <property type="match status" value="1"/>
</dbReference>
<sequence length="545" mass="60974">MVQELKTEGKKDDGTQEVSLPPCIPDSESSCETTPGAIPGRTNGPTRRSTKGGWTDKEDDILVKAVKQFNGKKWKRIAELFPGRSDVQCLHRWQKVLNPKLVKGTWTKEEDDRIVKLVAKHGSKKWSVIAKSLPGRIGKQCRERATNSIKNHWNCSLKRKLGSYTASEILTQPFGNPAIKLNNIQEKVGCLKPHYAKLVTPDPKPSVDNHFVASSGGLDFQNASIGRSDLSMDHSLLGNSKCLNVDHQHTSTDDSECSKLEVKLSPTSNPTCRKSEADFSANPSDCQEDRSLCSSGQTNLSCSTEFSCHLTNLLHGDDSCHANMSDDLHGASTIQSKVQPSVFYELCSHVPPKESSNKRRPPKISEEHAFDKSDLTIKNVDLNYETDILNMLTFQLSKNDMVDYHNQVTGTPLSCNSGNFGALPYPAMQFTHEGSSLPGERISKLENYIQQTQNSVRYCTLPNISSNHTYNPRDPISYLRAEAKIFKNTPSIFRRRRLVDLSRTDIVNVIQFSQSSRDCQKPDVSDTTKYVGRKLEEEFDMEFKS</sequence>
<dbReference type="Proteomes" id="UP000797356">
    <property type="component" value="Chromosome 8"/>
</dbReference>
<dbReference type="InterPro" id="IPR001005">
    <property type="entry name" value="SANT/Myb"/>
</dbReference>
<dbReference type="InterPro" id="IPR009057">
    <property type="entry name" value="Homeodomain-like_sf"/>
</dbReference>
<comment type="subcellular location">
    <subcellularLocation>
        <location evidence="1">Nucleus</location>
    </subcellularLocation>
</comment>
<dbReference type="SMART" id="SM00717">
    <property type="entry name" value="SANT"/>
    <property type="match status" value="2"/>
</dbReference>
<dbReference type="GO" id="GO:0001006">
    <property type="term" value="F:RNA polymerase III type 3 promoter sequence-specific DNA binding"/>
    <property type="evidence" value="ECO:0007669"/>
    <property type="project" value="TreeGrafter"/>
</dbReference>
<feature type="domain" description="Myb-like" evidence="8">
    <location>
        <begin position="46"/>
        <end position="97"/>
    </location>
</feature>
<comment type="caution">
    <text evidence="10">The sequence shown here is derived from an EMBL/GenBank/DDBJ whole genome shotgun (WGS) entry which is preliminary data.</text>
</comment>
<dbReference type="SUPFAM" id="SSF46689">
    <property type="entry name" value="Homeodomain-like"/>
    <property type="match status" value="2"/>
</dbReference>
<evidence type="ECO:0000256" key="4">
    <source>
        <dbReference type="ARBA" id="ARBA00023125"/>
    </source>
</evidence>
<keyword evidence="11" id="KW-1185">Reference proteome</keyword>
<dbReference type="GO" id="GO:0042796">
    <property type="term" value="P:snRNA transcription by RNA polymerase III"/>
    <property type="evidence" value="ECO:0007669"/>
    <property type="project" value="TreeGrafter"/>
</dbReference>
<dbReference type="PROSITE" id="PS50090">
    <property type="entry name" value="MYB_LIKE"/>
    <property type="match status" value="2"/>
</dbReference>
<dbReference type="AlphaFoldDB" id="A0A8K0N6J9"/>
<feature type="domain" description="Myb-like" evidence="8">
    <location>
        <begin position="98"/>
        <end position="149"/>
    </location>
</feature>
<evidence type="ECO:0000259" key="8">
    <source>
        <dbReference type="PROSITE" id="PS50090"/>
    </source>
</evidence>
<dbReference type="OrthoDB" id="2143914at2759"/>
<dbReference type="InterPro" id="IPR051575">
    <property type="entry name" value="Myb-like_DNA-bd"/>
</dbReference>
<feature type="region of interest" description="Disordered" evidence="7">
    <location>
        <begin position="264"/>
        <end position="283"/>
    </location>
</feature>
<keyword evidence="4" id="KW-0238">DNA-binding</keyword>
<organism evidence="10 11">
    <name type="scientific">Cocos nucifera</name>
    <name type="common">Coconut palm</name>
    <dbReference type="NCBI Taxonomy" id="13894"/>
    <lineage>
        <taxon>Eukaryota</taxon>
        <taxon>Viridiplantae</taxon>
        <taxon>Streptophyta</taxon>
        <taxon>Embryophyta</taxon>
        <taxon>Tracheophyta</taxon>
        <taxon>Spermatophyta</taxon>
        <taxon>Magnoliopsida</taxon>
        <taxon>Liliopsida</taxon>
        <taxon>Arecaceae</taxon>
        <taxon>Arecoideae</taxon>
        <taxon>Cocoseae</taxon>
        <taxon>Attaleinae</taxon>
        <taxon>Cocos</taxon>
    </lineage>
</organism>
<dbReference type="GO" id="GO:0042795">
    <property type="term" value="P:snRNA transcription by RNA polymerase II"/>
    <property type="evidence" value="ECO:0007669"/>
    <property type="project" value="TreeGrafter"/>
</dbReference>
<name>A0A8K0N6J9_COCNU</name>
<dbReference type="FunFam" id="1.10.10.60:FF:000010">
    <property type="entry name" value="Transcriptional activator Myb isoform A"/>
    <property type="match status" value="1"/>
</dbReference>
<dbReference type="GO" id="GO:0005634">
    <property type="term" value="C:nucleus"/>
    <property type="evidence" value="ECO:0007669"/>
    <property type="project" value="UniProtKB-SubCell"/>
</dbReference>
<evidence type="ECO:0000313" key="11">
    <source>
        <dbReference type="Proteomes" id="UP000797356"/>
    </source>
</evidence>
<keyword evidence="2" id="KW-0677">Repeat</keyword>
<evidence type="ECO:0000259" key="9">
    <source>
        <dbReference type="PROSITE" id="PS51294"/>
    </source>
</evidence>
<protein>
    <submittedName>
        <fullName evidence="10">Transcriptional activator Myb</fullName>
    </submittedName>
</protein>
<feature type="domain" description="HTH myb-type" evidence="9">
    <location>
        <begin position="46"/>
        <end position="97"/>
    </location>
</feature>
<evidence type="ECO:0000256" key="2">
    <source>
        <dbReference type="ARBA" id="ARBA00022737"/>
    </source>
</evidence>
<dbReference type="EMBL" id="CM017879">
    <property type="protein sequence ID" value="KAG1359576.1"/>
    <property type="molecule type" value="Genomic_DNA"/>
</dbReference>
<proteinExistence type="predicted"/>
<keyword evidence="6" id="KW-0539">Nucleus</keyword>
<keyword evidence="5" id="KW-0804">Transcription</keyword>
<evidence type="ECO:0000256" key="6">
    <source>
        <dbReference type="ARBA" id="ARBA00023242"/>
    </source>
</evidence>
<reference evidence="10" key="1">
    <citation type="journal article" date="2017" name="Gigascience">
        <title>The genome draft of coconut (Cocos nucifera).</title>
        <authorList>
            <person name="Xiao Y."/>
            <person name="Xu P."/>
            <person name="Fan H."/>
            <person name="Baudouin L."/>
            <person name="Xia W."/>
            <person name="Bocs S."/>
            <person name="Xu J."/>
            <person name="Li Q."/>
            <person name="Guo A."/>
            <person name="Zhou L."/>
            <person name="Li J."/>
            <person name="Wu Y."/>
            <person name="Ma Z."/>
            <person name="Armero A."/>
            <person name="Issali A.E."/>
            <person name="Liu N."/>
            <person name="Peng M."/>
            <person name="Yang Y."/>
        </authorList>
    </citation>
    <scope>NUCLEOTIDE SEQUENCE</scope>
    <source>
        <tissue evidence="10">Spear leaf of Hainan Tall coconut</tissue>
    </source>
</reference>
<evidence type="ECO:0000313" key="10">
    <source>
        <dbReference type="EMBL" id="KAG1359576.1"/>
    </source>
</evidence>
<dbReference type="GO" id="GO:0019185">
    <property type="term" value="C:snRNA-activating protein complex"/>
    <property type="evidence" value="ECO:0007669"/>
    <property type="project" value="TreeGrafter"/>
</dbReference>
<evidence type="ECO:0000256" key="3">
    <source>
        <dbReference type="ARBA" id="ARBA00023015"/>
    </source>
</evidence>
<feature type="region of interest" description="Disordered" evidence="7">
    <location>
        <begin position="1"/>
        <end position="54"/>
    </location>
</feature>
<dbReference type="CDD" id="cd00167">
    <property type="entry name" value="SANT"/>
    <property type="match status" value="2"/>
</dbReference>